<dbReference type="AlphaFoldDB" id="A0A1I7ELS2"/>
<accession>A0A1I7ELS2</accession>
<dbReference type="RefSeq" id="WP_093644037.1">
    <property type="nucleotide sequence ID" value="NZ_FPBH01000030.1"/>
</dbReference>
<proteinExistence type="predicted"/>
<gene>
    <name evidence="1" type="ORF">SAMN05192563_103027</name>
</gene>
<name>A0A1I7ELS2_9BURK</name>
<dbReference type="Proteomes" id="UP000198844">
    <property type="component" value="Unassembled WGS sequence"/>
</dbReference>
<organism evidence="1 2">
    <name type="scientific">Paraburkholderia aspalathi</name>
    <dbReference type="NCBI Taxonomy" id="1324617"/>
    <lineage>
        <taxon>Bacteria</taxon>
        <taxon>Pseudomonadati</taxon>
        <taxon>Pseudomonadota</taxon>
        <taxon>Betaproteobacteria</taxon>
        <taxon>Burkholderiales</taxon>
        <taxon>Burkholderiaceae</taxon>
        <taxon>Paraburkholderia</taxon>
    </lineage>
</organism>
<dbReference type="OrthoDB" id="9009980at2"/>
<evidence type="ECO:0000313" key="1">
    <source>
        <dbReference type="EMBL" id="SFU24831.1"/>
    </source>
</evidence>
<dbReference type="EMBL" id="FPBH01000030">
    <property type="protein sequence ID" value="SFU24831.1"/>
    <property type="molecule type" value="Genomic_DNA"/>
</dbReference>
<reference evidence="1 2" key="1">
    <citation type="submission" date="2016-10" db="EMBL/GenBank/DDBJ databases">
        <authorList>
            <person name="de Groot N.N."/>
        </authorList>
    </citation>
    <scope>NUCLEOTIDE SEQUENCE [LARGE SCALE GENOMIC DNA]</scope>
    <source>
        <strain evidence="1 2">LMG 27731</strain>
    </source>
</reference>
<evidence type="ECO:0000313" key="2">
    <source>
        <dbReference type="Proteomes" id="UP000198844"/>
    </source>
</evidence>
<protein>
    <submittedName>
        <fullName evidence="1">Uncharacterized protein</fullName>
    </submittedName>
</protein>
<sequence>MHRQDIQTIVNAACETADSIVGAREWDTIEDAIAMHDLIFWDMIGKQLPDITAADVLSILGRSA</sequence>